<evidence type="ECO:0000313" key="3">
    <source>
        <dbReference type="Proteomes" id="UP000275078"/>
    </source>
</evidence>
<reference evidence="2 3" key="1">
    <citation type="journal article" date="2018" name="Nat. Ecol. Evol.">
        <title>Pezizomycetes genomes reveal the molecular basis of ectomycorrhizal truffle lifestyle.</title>
        <authorList>
            <person name="Murat C."/>
            <person name="Payen T."/>
            <person name="Noel B."/>
            <person name="Kuo A."/>
            <person name="Morin E."/>
            <person name="Chen J."/>
            <person name="Kohler A."/>
            <person name="Krizsan K."/>
            <person name="Balestrini R."/>
            <person name="Da Silva C."/>
            <person name="Montanini B."/>
            <person name="Hainaut M."/>
            <person name="Levati E."/>
            <person name="Barry K.W."/>
            <person name="Belfiori B."/>
            <person name="Cichocki N."/>
            <person name="Clum A."/>
            <person name="Dockter R.B."/>
            <person name="Fauchery L."/>
            <person name="Guy J."/>
            <person name="Iotti M."/>
            <person name="Le Tacon F."/>
            <person name="Lindquist E.A."/>
            <person name="Lipzen A."/>
            <person name="Malagnac F."/>
            <person name="Mello A."/>
            <person name="Molinier V."/>
            <person name="Miyauchi S."/>
            <person name="Poulain J."/>
            <person name="Riccioni C."/>
            <person name="Rubini A."/>
            <person name="Sitrit Y."/>
            <person name="Splivallo R."/>
            <person name="Traeger S."/>
            <person name="Wang M."/>
            <person name="Zifcakova L."/>
            <person name="Wipf D."/>
            <person name="Zambonelli A."/>
            <person name="Paolocci F."/>
            <person name="Nowrousian M."/>
            <person name="Ottonello S."/>
            <person name="Baldrian P."/>
            <person name="Spatafora J.W."/>
            <person name="Henrissat B."/>
            <person name="Nagy L.G."/>
            <person name="Aury J.M."/>
            <person name="Wincker P."/>
            <person name="Grigoriev I.V."/>
            <person name="Bonfante P."/>
            <person name="Martin F.M."/>
        </authorList>
    </citation>
    <scope>NUCLEOTIDE SEQUENCE [LARGE SCALE GENOMIC DNA]</scope>
    <source>
        <strain evidence="2 3">RN42</strain>
    </source>
</reference>
<keyword evidence="3" id="KW-1185">Reference proteome</keyword>
<feature type="non-terminal residue" evidence="2">
    <location>
        <position position="361"/>
    </location>
</feature>
<dbReference type="AlphaFoldDB" id="A0A3N4I004"/>
<dbReference type="OrthoDB" id="194358at2759"/>
<gene>
    <name evidence="2" type="ORF">BJ508DRAFT_197463</name>
</gene>
<keyword evidence="1" id="KW-0812">Transmembrane</keyword>
<feature type="non-terminal residue" evidence="2">
    <location>
        <position position="1"/>
    </location>
</feature>
<dbReference type="EMBL" id="ML119769">
    <property type="protein sequence ID" value="RPA75214.1"/>
    <property type="molecule type" value="Genomic_DNA"/>
</dbReference>
<feature type="transmembrane region" description="Helical" evidence="1">
    <location>
        <begin position="182"/>
        <end position="203"/>
    </location>
</feature>
<keyword evidence="1" id="KW-0472">Membrane</keyword>
<accession>A0A3N4I004</accession>
<feature type="transmembrane region" description="Helical" evidence="1">
    <location>
        <begin position="315"/>
        <end position="335"/>
    </location>
</feature>
<proteinExistence type="predicted"/>
<organism evidence="2 3">
    <name type="scientific">Ascobolus immersus RN42</name>
    <dbReference type="NCBI Taxonomy" id="1160509"/>
    <lineage>
        <taxon>Eukaryota</taxon>
        <taxon>Fungi</taxon>
        <taxon>Dikarya</taxon>
        <taxon>Ascomycota</taxon>
        <taxon>Pezizomycotina</taxon>
        <taxon>Pezizomycetes</taxon>
        <taxon>Pezizales</taxon>
        <taxon>Ascobolaceae</taxon>
        <taxon>Ascobolus</taxon>
    </lineage>
</organism>
<evidence type="ECO:0000313" key="2">
    <source>
        <dbReference type="EMBL" id="RPA75214.1"/>
    </source>
</evidence>
<name>A0A3N4I004_ASCIM</name>
<evidence type="ECO:0000256" key="1">
    <source>
        <dbReference type="SAM" id="Phobius"/>
    </source>
</evidence>
<keyword evidence="1" id="KW-1133">Transmembrane helix</keyword>
<feature type="transmembrane region" description="Helical" evidence="1">
    <location>
        <begin position="139"/>
        <end position="162"/>
    </location>
</feature>
<dbReference type="STRING" id="1160509.A0A3N4I004"/>
<feature type="transmembrane region" description="Helical" evidence="1">
    <location>
        <begin position="6"/>
        <end position="28"/>
    </location>
</feature>
<sequence length="361" mass="39898">VGWFDCIIFALLPLGVLTAVVSAIRIGGPSWLKAIIGRARENRAIAELEVMSSTSHEVCELWNGVGIVRTIGRPHIAQIIYLEEYSDNVKTCGLYRLGFLEDEETHVFHSRATPLNLQEEEIAPNISLNLHGLANSKDLSFATLIGVVVQAGILIFAGYVSYDHTFEDGLPSAEETTKGHAFPLFAVGTFFLSLGMLFCAQIVDESTEEREYVHPEGSGKKLGARILWVQRKENVGDQTFDAYVTFGRNSGADDTLDRILTSRRAFDKRVDDTASDNSGGKKLFATRSELITILGTTFGLIGFILQFQGLRSMNWLVSIAQLCGIFVMTALRAWLRRGMIAVPISARVLDLHELDWLSVTL</sequence>
<feature type="transmembrane region" description="Helical" evidence="1">
    <location>
        <begin position="290"/>
        <end position="309"/>
    </location>
</feature>
<protein>
    <submittedName>
        <fullName evidence="2">Uncharacterized protein</fullName>
    </submittedName>
</protein>
<dbReference type="Proteomes" id="UP000275078">
    <property type="component" value="Unassembled WGS sequence"/>
</dbReference>